<name>A0A0S4JA33_BODSA</name>
<dbReference type="AlphaFoldDB" id="A0A0S4JA33"/>
<feature type="compositionally biased region" description="Polar residues" evidence="1">
    <location>
        <begin position="43"/>
        <end position="57"/>
    </location>
</feature>
<sequence length="575" mass="60948">MSTSTTSHSNSMNGAAVSHLVADDHDDLLYSLGPSMATVAVSSNSHSISRTPHTAQKQLRGDAAGPSSPSNPIAVNLQQMMMSSPRLPHPSYQQQTSNTTAMQPKSSSEAKSASVPLFYDDGMMSSKHPPADDLDALLLGTTSTMGRGAHSNSMNGAAVSHLVADDHDDLLYSLGPSMATVAVSSNSHSISRTPHTAQKQLRGDAAGPSSPSNPIAVNLQQMMMSSPRLPHPSYQQQTSNTTAMQPKSSSEAKSASVPLFYDDGMMSSKHPPADDLDALLLGTTSTMGRGGGGNGGLGGPSHLVVSYSTSSQQRSPQDQQAQRDFRSKGSGLIDPSSSSERSAALAARQYSTESDVCCDEVTRHHLCCFPCAMDTLYHSINDPGFCPSCSVCMQMGLFVVVPPAYYLCCCAQAYAVRGKFNVIINDVERNEGHGCSSLFYPCVVTAQVHREIEIRGKHVINSGCCSGSGEERVYRGEVYAPSMPDMIGDGRRLPYLSTQPPFAGGAISHDESLSMARNALVSNASIVLPIASDHECCGKPVVYNTWRHWVVLCLGLPGDLCCGVLTVFNVFTGGT</sequence>
<gene>
    <name evidence="2" type="ORF">BSAL_00990</name>
</gene>
<feature type="region of interest" description="Disordered" evidence="1">
    <location>
        <begin position="287"/>
        <end position="345"/>
    </location>
</feature>
<dbReference type="VEuPathDB" id="TriTrypDB:BSAL_00990"/>
<reference evidence="3" key="1">
    <citation type="submission" date="2015-09" db="EMBL/GenBank/DDBJ databases">
        <authorList>
            <consortium name="Pathogen Informatics"/>
        </authorList>
    </citation>
    <scope>NUCLEOTIDE SEQUENCE [LARGE SCALE GENOMIC DNA]</scope>
    <source>
        <strain evidence="3">Lake Konstanz</strain>
    </source>
</reference>
<feature type="compositionally biased region" description="Low complexity" evidence="1">
    <location>
        <begin position="308"/>
        <end position="320"/>
    </location>
</feature>
<feature type="compositionally biased region" description="Polar residues" evidence="1">
    <location>
        <begin position="185"/>
        <end position="199"/>
    </location>
</feature>
<feature type="compositionally biased region" description="Polar residues" evidence="1">
    <location>
        <begin position="209"/>
        <end position="224"/>
    </location>
</feature>
<protein>
    <submittedName>
        <fullName evidence="2">Uncharacterized protein</fullName>
    </submittedName>
</protein>
<feature type="compositionally biased region" description="Gly residues" evidence="1">
    <location>
        <begin position="288"/>
        <end position="299"/>
    </location>
</feature>
<feature type="compositionally biased region" description="Polar residues" evidence="1">
    <location>
        <begin position="67"/>
        <end position="82"/>
    </location>
</feature>
<proteinExistence type="predicted"/>
<accession>A0A0S4JA33</accession>
<keyword evidence="3" id="KW-1185">Reference proteome</keyword>
<feature type="compositionally biased region" description="Low complexity" evidence="1">
    <location>
        <begin position="336"/>
        <end position="345"/>
    </location>
</feature>
<feature type="region of interest" description="Disordered" evidence="1">
    <location>
        <begin position="185"/>
        <end position="254"/>
    </location>
</feature>
<evidence type="ECO:0000256" key="1">
    <source>
        <dbReference type="SAM" id="MobiDB-lite"/>
    </source>
</evidence>
<organism evidence="2 3">
    <name type="scientific">Bodo saltans</name>
    <name type="common">Flagellated protozoan</name>
    <dbReference type="NCBI Taxonomy" id="75058"/>
    <lineage>
        <taxon>Eukaryota</taxon>
        <taxon>Discoba</taxon>
        <taxon>Euglenozoa</taxon>
        <taxon>Kinetoplastea</taxon>
        <taxon>Metakinetoplastina</taxon>
        <taxon>Eubodonida</taxon>
        <taxon>Bodonidae</taxon>
        <taxon>Bodo</taxon>
    </lineage>
</organism>
<evidence type="ECO:0000313" key="2">
    <source>
        <dbReference type="EMBL" id="CUG86976.1"/>
    </source>
</evidence>
<feature type="compositionally biased region" description="Polar residues" evidence="1">
    <location>
        <begin position="233"/>
        <end position="253"/>
    </location>
</feature>
<evidence type="ECO:0000313" key="3">
    <source>
        <dbReference type="Proteomes" id="UP000051952"/>
    </source>
</evidence>
<feature type="region of interest" description="Disordered" evidence="1">
    <location>
        <begin position="43"/>
        <end position="112"/>
    </location>
</feature>
<feature type="compositionally biased region" description="Polar residues" evidence="1">
    <location>
        <begin position="91"/>
        <end position="111"/>
    </location>
</feature>
<dbReference type="Proteomes" id="UP000051952">
    <property type="component" value="Unassembled WGS sequence"/>
</dbReference>
<dbReference type="EMBL" id="CYKH01001418">
    <property type="protein sequence ID" value="CUG86976.1"/>
    <property type="molecule type" value="Genomic_DNA"/>
</dbReference>